<dbReference type="Pfam" id="PF13185">
    <property type="entry name" value="GAF_2"/>
    <property type="match status" value="1"/>
</dbReference>
<dbReference type="GO" id="GO:0006355">
    <property type="term" value="P:regulation of DNA-templated transcription"/>
    <property type="evidence" value="ECO:0007669"/>
    <property type="project" value="InterPro"/>
</dbReference>
<sequence length="540" mass="59520">MTAIHCNRDGLYSVEDGHDHDFFHFLVDLTDAVIAATDIPCLAEKTADYLHEFFGLDYISLETYEPASFRLNVQAIRFEQGKRRLYNSFSKPLHATLLGAALRKQEKILFNRNAILSNAAKYPYVARLAGDGLQVLLYLPLVSAGNLLGTLGVGSFKPCHFTPETMALLNRISARLAVALDVMLSHRKKTAPASVSPNESPITGDNIEETPPPHHLIGHSVAIQSILQQIEIVASSNATVLLQGETGTGKGLIAQTIHNLSDRKARDMVKMNCTAIPSELMESELFGHEKGAFTGALNKRIGHFEQADKSTLFLDEIGDMPLDLQPKLLSVLQEHQIRRLGSPHTISVDVRCIAATNCDLVAKIEDKTFRSDLFYRLNVFPITVPPLRERAEDIPSLARFFIRKYAREMNRHITGIPSETLALMTRLPWPGNIRELENVMERAVILTSQGGVLNLSPESLLSYTTQNSPLTVHASSQPVVPVPAIPETDKDTLVNALRETGGQIGGKTGAAARLGLKRTTLLARLKRFGINADDFRQKSS</sequence>
<dbReference type="GO" id="GO:0005524">
    <property type="term" value="F:ATP binding"/>
    <property type="evidence" value="ECO:0007669"/>
    <property type="project" value="UniProtKB-KW"/>
</dbReference>
<dbReference type="InterPro" id="IPR025944">
    <property type="entry name" value="Sigma_54_int_dom_CS"/>
</dbReference>
<evidence type="ECO:0000313" key="9">
    <source>
        <dbReference type="Proteomes" id="UP000003973"/>
    </source>
</evidence>
<dbReference type="Gene3D" id="1.10.10.60">
    <property type="entry name" value="Homeodomain-like"/>
    <property type="match status" value="1"/>
</dbReference>
<dbReference type="GO" id="GO:0003677">
    <property type="term" value="F:DNA binding"/>
    <property type="evidence" value="ECO:0007669"/>
    <property type="project" value="UniProtKB-KW"/>
</dbReference>
<dbReference type="InterPro" id="IPR003593">
    <property type="entry name" value="AAA+_ATPase"/>
</dbReference>
<proteinExistence type="predicted"/>
<dbReference type="InterPro" id="IPR002078">
    <property type="entry name" value="Sigma_54_int"/>
</dbReference>
<dbReference type="AlphaFoldDB" id="C3X424"/>
<dbReference type="Gene3D" id="3.40.50.300">
    <property type="entry name" value="P-loop containing nucleotide triphosphate hydrolases"/>
    <property type="match status" value="1"/>
</dbReference>
<dbReference type="InterPro" id="IPR058031">
    <property type="entry name" value="AAA_lid_NorR"/>
</dbReference>
<dbReference type="Proteomes" id="UP000003973">
    <property type="component" value="Unassembled WGS sequence"/>
</dbReference>
<dbReference type="PANTHER" id="PTHR32071:SF123">
    <property type="entry name" value="DNA-BINDING TRANSCRIPTIONAL ACTIVATOR HYFR-RELATED"/>
    <property type="match status" value="1"/>
</dbReference>
<gene>
    <name evidence="8" type="ORF">OFAG_01113</name>
</gene>
<keyword evidence="5" id="KW-0010">Activator</keyword>
<keyword evidence="2" id="KW-0067">ATP-binding</keyword>
<dbReference type="InterPro" id="IPR003018">
    <property type="entry name" value="GAF"/>
</dbReference>
<dbReference type="Pfam" id="PF00158">
    <property type="entry name" value="Sigma54_activat"/>
    <property type="match status" value="1"/>
</dbReference>
<dbReference type="EMBL" id="ACDP02000010">
    <property type="protein sequence ID" value="EEO27960.1"/>
    <property type="molecule type" value="Genomic_DNA"/>
</dbReference>
<dbReference type="FunFam" id="1.10.8.60:FF:000014">
    <property type="entry name" value="DNA-binding transcriptional regulator NtrC"/>
    <property type="match status" value="1"/>
</dbReference>
<evidence type="ECO:0000256" key="2">
    <source>
        <dbReference type="ARBA" id="ARBA00022840"/>
    </source>
</evidence>
<dbReference type="SMART" id="SM00065">
    <property type="entry name" value="GAF"/>
    <property type="match status" value="1"/>
</dbReference>
<feature type="domain" description="Sigma-54 factor interaction" evidence="7">
    <location>
        <begin position="216"/>
        <end position="445"/>
    </location>
</feature>
<dbReference type="RefSeq" id="WP_005877334.1">
    <property type="nucleotide sequence ID" value="NZ_CABMNL010000001.1"/>
</dbReference>
<accession>C3X424</accession>
<dbReference type="SUPFAM" id="SSF52540">
    <property type="entry name" value="P-loop containing nucleoside triphosphate hydrolases"/>
    <property type="match status" value="1"/>
</dbReference>
<dbReference type="PROSITE" id="PS00675">
    <property type="entry name" value="SIGMA54_INTERACT_1"/>
    <property type="match status" value="1"/>
</dbReference>
<organism evidence="8 9">
    <name type="scientific">Oxalobacter paraformigenes</name>
    <dbReference type="NCBI Taxonomy" id="556268"/>
    <lineage>
        <taxon>Bacteria</taxon>
        <taxon>Pseudomonadati</taxon>
        <taxon>Pseudomonadota</taxon>
        <taxon>Betaproteobacteria</taxon>
        <taxon>Burkholderiales</taxon>
        <taxon>Oxalobacteraceae</taxon>
        <taxon>Oxalobacter</taxon>
    </lineage>
</organism>
<dbReference type="SUPFAM" id="SSF46689">
    <property type="entry name" value="Homeodomain-like"/>
    <property type="match status" value="1"/>
</dbReference>
<name>C3X424_9BURK</name>
<evidence type="ECO:0000256" key="3">
    <source>
        <dbReference type="ARBA" id="ARBA00023015"/>
    </source>
</evidence>
<dbReference type="SUPFAM" id="SSF55781">
    <property type="entry name" value="GAF domain-like"/>
    <property type="match status" value="1"/>
</dbReference>
<dbReference type="InterPro" id="IPR009057">
    <property type="entry name" value="Homeodomain-like_sf"/>
</dbReference>
<dbReference type="InterPro" id="IPR029016">
    <property type="entry name" value="GAF-like_dom_sf"/>
</dbReference>
<evidence type="ECO:0000259" key="7">
    <source>
        <dbReference type="PROSITE" id="PS50045"/>
    </source>
</evidence>
<dbReference type="Pfam" id="PF25601">
    <property type="entry name" value="AAA_lid_14"/>
    <property type="match status" value="1"/>
</dbReference>
<dbReference type="InterPro" id="IPR027417">
    <property type="entry name" value="P-loop_NTPase"/>
</dbReference>
<dbReference type="PANTHER" id="PTHR32071">
    <property type="entry name" value="TRANSCRIPTIONAL REGULATORY PROTEIN"/>
    <property type="match status" value="1"/>
</dbReference>
<evidence type="ECO:0000256" key="6">
    <source>
        <dbReference type="ARBA" id="ARBA00023163"/>
    </source>
</evidence>
<dbReference type="eggNOG" id="COG3604">
    <property type="taxonomic scope" value="Bacteria"/>
</dbReference>
<reference evidence="8" key="1">
    <citation type="submission" date="2011-10" db="EMBL/GenBank/DDBJ databases">
        <title>The Genome Sequence of Oxalobacter formigenes HOxBLS.</title>
        <authorList>
            <consortium name="The Broad Institute Genome Sequencing Platform"/>
            <person name="Earl A."/>
            <person name="Ward D."/>
            <person name="Feldgarden M."/>
            <person name="Gevers D."/>
            <person name="Allison M.J."/>
            <person name="Humphrey S."/>
            <person name="Young S.K."/>
            <person name="Zeng Q."/>
            <person name="Gargeya S."/>
            <person name="Fitzgerald M."/>
            <person name="Haas B."/>
            <person name="Abouelleil A."/>
            <person name="Alvarado L."/>
            <person name="Arachchi H.M."/>
            <person name="Berlin A."/>
            <person name="Brown A."/>
            <person name="Chapman S.B."/>
            <person name="Chen Z."/>
            <person name="Dunbar C."/>
            <person name="Freedman E."/>
            <person name="Gearin G."/>
            <person name="Goldberg J."/>
            <person name="Griggs A."/>
            <person name="Gujja S."/>
            <person name="Heiman D."/>
            <person name="Howarth C."/>
            <person name="Larson L."/>
            <person name="Lui A."/>
            <person name="MacDonald P.J.P."/>
            <person name="Montmayeur A."/>
            <person name="Murphy C."/>
            <person name="Neiman D."/>
            <person name="Pearson M."/>
            <person name="Priest M."/>
            <person name="Roberts A."/>
            <person name="Saif S."/>
            <person name="Shea T."/>
            <person name="Shenoy N."/>
            <person name="Sisk P."/>
            <person name="Stolte C."/>
            <person name="Sykes S."/>
            <person name="Wortman J."/>
            <person name="Nusbaum C."/>
            <person name="Birren B."/>
        </authorList>
    </citation>
    <scope>NUCLEOTIDE SEQUENCE [LARGE SCALE GENOMIC DNA]</scope>
    <source>
        <strain evidence="8">HOxBLS</strain>
    </source>
</reference>
<dbReference type="CDD" id="cd00009">
    <property type="entry name" value="AAA"/>
    <property type="match status" value="1"/>
</dbReference>
<protein>
    <recommendedName>
        <fullName evidence="7">Sigma-54 factor interaction domain-containing protein</fullName>
    </recommendedName>
</protein>
<keyword evidence="1" id="KW-0547">Nucleotide-binding</keyword>
<dbReference type="HOGENOM" id="CLU_000445_95_2_4"/>
<dbReference type="FunFam" id="3.40.50.300:FF:000006">
    <property type="entry name" value="DNA-binding transcriptional regulator NtrC"/>
    <property type="match status" value="1"/>
</dbReference>
<dbReference type="SMART" id="SM00382">
    <property type="entry name" value="AAA"/>
    <property type="match status" value="1"/>
</dbReference>
<dbReference type="PROSITE" id="PS00688">
    <property type="entry name" value="SIGMA54_INTERACT_3"/>
    <property type="match status" value="1"/>
</dbReference>
<evidence type="ECO:0000313" key="8">
    <source>
        <dbReference type="EMBL" id="EEO27960.1"/>
    </source>
</evidence>
<dbReference type="InterPro" id="IPR025662">
    <property type="entry name" value="Sigma_54_int_dom_ATP-bd_1"/>
</dbReference>
<dbReference type="Gene3D" id="1.10.8.60">
    <property type="match status" value="1"/>
</dbReference>
<keyword evidence="3" id="KW-0805">Transcription regulation</keyword>
<evidence type="ECO:0000256" key="4">
    <source>
        <dbReference type="ARBA" id="ARBA00023125"/>
    </source>
</evidence>
<dbReference type="Gene3D" id="3.30.450.40">
    <property type="match status" value="1"/>
</dbReference>
<keyword evidence="4" id="KW-0238">DNA-binding</keyword>
<evidence type="ECO:0000256" key="5">
    <source>
        <dbReference type="ARBA" id="ARBA00023159"/>
    </source>
</evidence>
<keyword evidence="6" id="KW-0804">Transcription</keyword>
<comment type="caution">
    <text evidence="8">The sequence shown here is derived from an EMBL/GenBank/DDBJ whole genome shotgun (WGS) entry which is preliminary data.</text>
</comment>
<evidence type="ECO:0000256" key="1">
    <source>
        <dbReference type="ARBA" id="ARBA00022741"/>
    </source>
</evidence>
<keyword evidence="9" id="KW-1185">Reference proteome</keyword>
<dbReference type="PROSITE" id="PS50045">
    <property type="entry name" value="SIGMA54_INTERACT_4"/>
    <property type="match status" value="1"/>
</dbReference>